<proteinExistence type="predicted"/>
<gene>
    <name evidence="2" type="ORF">NESM_000348700</name>
</gene>
<accession>A0AAW0EJN4</accession>
<feature type="region of interest" description="Disordered" evidence="1">
    <location>
        <begin position="620"/>
        <end position="686"/>
    </location>
</feature>
<feature type="region of interest" description="Disordered" evidence="1">
    <location>
        <begin position="269"/>
        <end position="327"/>
    </location>
</feature>
<feature type="compositionally biased region" description="Basic and acidic residues" evidence="1">
    <location>
        <begin position="650"/>
        <end position="662"/>
    </location>
</feature>
<reference evidence="2 3" key="1">
    <citation type="journal article" date="2021" name="MBio">
        <title>A New Model Trypanosomatid, Novymonas esmeraldas: Genomic Perception of Its 'Candidatus Pandoraea novymonadis' Endosymbiont.</title>
        <authorList>
            <person name="Zakharova A."/>
            <person name="Saura A."/>
            <person name="Butenko A."/>
            <person name="Podesvova L."/>
            <person name="Warmusova S."/>
            <person name="Kostygov A.Y."/>
            <person name="Nenarokova A."/>
            <person name="Lukes J."/>
            <person name="Opperdoes F.R."/>
            <person name="Yurchenko V."/>
        </authorList>
    </citation>
    <scope>NUCLEOTIDE SEQUENCE [LARGE SCALE GENOMIC DNA]</scope>
    <source>
        <strain evidence="2 3">E262AT.01</strain>
    </source>
</reference>
<dbReference type="EMBL" id="JAECZO010000035">
    <property type="protein sequence ID" value="KAK7194335.1"/>
    <property type="molecule type" value="Genomic_DNA"/>
</dbReference>
<feature type="region of interest" description="Disordered" evidence="1">
    <location>
        <begin position="399"/>
        <end position="499"/>
    </location>
</feature>
<keyword evidence="3" id="KW-1185">Reference proteome</keyword>
<feature type="compositionally biased region" description="Basic and acidic residues" evidence="1">
    <location>
        <begin position="226"/>
        <end position="235"/>
    </location>
</feature>
<evidence type="ECO:0000256" key="1">
    <source>
        <dbReference type="SAM" id="MobiDB-lite"/>
    </source>
</evidence>
<comment type="caution">
    <text evidence="2">The sequence shown here is derived from an EMBL/GenBank/DDBJ whole genome shotgun (WGS) entry which is preliminary data.</text>
</comment>
<feature type="region of interest" description="Disordered" evidence="1">
    <location>
        <begin position="155"/>
        <end position="248"/>
    </location>
</feature>
<dbReference type="Proteomes" id="UP001430356">
    <property type="component" value="Unassembled WGS sequence"/>
</dbReference>
<evidence type="ECO:0000313" key="3">
    <source>
        <dbReference type="Proteomes" id="UP001430356"/>
    </source>
</evidence>
<organism evidence="2 3">
    <name type="scientific">Novymonas esmeraldas</name>
    <dbReference type="NCBI Taxonomy" id="1808958"/>
    <lineage>
        <taxon>Eukaryota</taxon>
        <taxon>Discoba</taxon>
        <taxon>Euglenozoa</taxon>
        <taxon>Kinetoplastea</taxon>
        <taxon>Metakinetoplastina</taxon>
        <taxon>Trypanosomatida</taxon>
        <taxon>Trypanosomatidae</taxon>
        <taxon>Novymonas</taxon>
    </lineage>
</organism>
<evidence type="ECO:0000313" key="2">
    <source>
        <dbReference type="EMBL" id="KAK7194335.1"/>
    </source>
</evidence>
<sequence length="1068" mass="114045">MLDSHASVAANAYTYADEVRFHRHLERLMEGHLRDLLHHEQHQRSHIAADAHRALATVLALHQRYCEYTELCARQRAAAADMESAQPPRLAQIYTAPSVDKVLPPSHAVERHRAASFEELAPTAATASATAALQEPYEELHSPTTASSANTLCEELADSSTAPSVRSVRESYEEREESAGTTANDAALQDAYEELEESAGTSARAAAMQEPYEELVPSSIAPSVHSVHDEPEERSAAPSVHSVHDEPVERSIAPSVRSVHDEPVHSSIAPSVHSVHDEPVERSAAPSVHSAHDEPVERSAAPSVHSAHDEPVERSAAPSVHSVHDEPVHSSIAPSVHSVHDEPVERSIAPSVHSVHDEPVHSSIAPSVHSVHDEPVHSSIAPSVHSVHDEPVHSSIAPSVHSVHDEPVERSTAPSVHSVHDEPVHSSIAPSVHSVHDEPVERSAAPSVHSAHGEPVHSSIAPSARSLRESYEELEESAGTTAKAAALQDPHEELEESAGTCARAAAMQEPYEELVPSSTTPSVRTVHDELVERSSGASVHTVRESYEELEESTGTTAEAAALQELQEGREPSSAAHSVRSVHEDVDEGRGACMRTTAKALAPQDSYGDVCESRVVSDASDVYDGGDLERSAETAAPAEDAADGEEEPEDVGTRDGADCHDSGRSSGGPGSRGDSVTRSESETVSGYRGGVPEVFVDEAGRVALVRALYPDFTLDDGDVSAGGVGEVFTEACGLRRAVVWSSEHLVMAPRWRRLLITCAPQMRELIVADVSATLECAPVCVRNVRLYAAGAEAATSGEGDAVYNTDEDVLCVTLDVVQEATVALHPLGGVQLLLDGCSFPYLQQWRRSREEMQRIGDGAAHDTRSSSPSVVAALLATMDGDAEVCAARGVALPLWAYTTHDAAAPPVLRPTLVRPRLPSVRVSYSPEWRNSNEGSLGSLPDAAPSQGAATGASLEATLMREVRMRQHPALLEAAPGQSPPQPLWPMQPLRSMPLQMATPSRIEEIMMQEQQNARHSIVSHTSATLSTVPTETLTMTSGRIEMAASPKVAAAMAGKPKPKGFFSFSRADK</sequence>
<protein>
    <submittedName>
        <fullName evidence="2">Uncharacterized protein</fullName>
    </submittedName>
</protein>
<feature type="region of interest" description="Disordered" evidence="1">
    <location>
        <begin position="566"/>
        <end position="588"/>
    </location>
</feature>
<feature type="compositionally biased region" description="Acidic residues" evidence="1">
    <location>
        <begin position="639"/>
        <end position="649"/>
    </location>
</feature>
<dbReference type="PANTHER" id="PTHR36910">
    <property type="match status" value="1"/>
</dbReference>
<dbReference type="AlphaFoldDB" id="A0AAW0EJN4"/>
<name>A0AAW0EJN4_9TRYP</name>
<feature type="region of interest" description="Disordered" evidence="1">
    <location>
        <begin position="925"/>
        <end position="949"/>
    </location>
</feature>
<dbReference type="PANTHER" id="PTHR36910:SF8">
    <property type="match status" value="1"/>
</dbReference>